<organism evidence="1 2">
    <name type="scientific">Pholiota conissans</name>
    <dbReference type="NCBI Taxonomy" id="109636"/>
    <lineage>
        <taxon>Eukaryota</taxon>
        <taxon>Fungi</taxon>
        <taxon>Dikarya</taxon>
        <taxon>Basidiomycota</taxon>
        <taxon>Agaricomycotina</taxon>
        <taxon>Agaricomycetes</taxon>
        <taxon>Agaricomycetidae</taxon>
        <taxon>Agaricales</taxon>
        <taxon>Agaricineae</taxon>
        <taxon>Strophariaceae</taxon>
        <taxon>Pholiota</taxon>
    </lineage>
</organism>
<proteinExistence type="predicted"/>
<sequence>MAKSCTSYSKYMQKKRRIPRPGCLCHLSRTLARNRTIGSKSKINIEIRRSTTPGKRVILVQGPC</sequence>
<gene>
    <name evidence="1" type="ORF">BDN70DRAFT_946069</name>
</gene>
<accession>A0A9P5Z112</accession>
<dbReference type="OrthoDB" id="3049728at2759"/>
<name>A0A9P5Z112_9AGAR</name>
<evidence type="ECO:0000313" key="2">
    <source>
        <dbReference type="Proteomes" id="UP000807469"/>
    </source>
</evidence>
<reference evidence="1" key="1">
    <citation type="submission" date="2020-11" db="EMBL/GenBank/DDBJ databases">
        <authorList>
            <consortium name="DOE Joint Genome Institute"/>
            <person name="Ahrendt S."/>
            <person name="Riley R."/>
            <person name="Andreopoulos W."/>
            <person name="Labutti K."/>
            <person name="Pangilinan J."/>
            <person name="Ruiz-Duenas F.J."/>
            <person name="Barrasa J.M."/>
            <person name="Sanchez-Garcia M."/>
            <person name="Camarero S."/>
            <person name="Miyauchi S."/>
            <person name="Serrano A."/>
            <person name="Linde D."/>
            <person name="Babiker R."/>
            <person name="Drula E."/>
            <person name="Ayuso-Fernandez I."/>
            <person name="Pacheco R."/>
            <person name="Padilla G."/>
            <person name="Ferreira P."/>
            <person name="Barriuso J."/>
            <person name="Kellner H."/>
            <person name="Castanera R."/>
            <person name="Alfaro M."/>
            <person name="Ramirez L."/>
            <person name="Pisabarro A.G."/>
            <person name="Kuo A."/>
            <person name="Tritt A."/>
            <person name="Lipzen A."/>
            <person name="He G."/>
            <person name="Yan M."/>
            <person name="Ng V."/>
            <person name="Cullen D."/>
            <person name="Martin F."/>
            <person name="Rosso M.-N."/>
            <person name="Henrissat B."/>
            <person name="Hibbett D."/>
            <person name="Martinez A.T."/>
            <person name="Grigoriev I.V."/>
        </authorList>
    </citation>
    <scope>NUCLEOTIDE SEQUENCE</scope>
    <source>
        <strain evidence="1">CIRM-BRFM 674</strain>
    </source>
</reference>
<comment type="caution">
    <text evidence="1">The sequence shown here is derived from an EMBL/GenBank/DDBJ whole genome shotgun (WGS) entry which is preliminary data.</text>
</comment>
<evidence type="ECO:0000313" key="1">
    <source>
        <dbReference type="EMBL" id="KAF9477755.1"/>
    </source>
</evidence>
<dbReference type="Proteomes" id="UP000807469">
    <property type="component" value="Unassembled WGS sequence"/>
</dbReference>
<dbReference type="AlphaFoldDB" id="A0A9P5Z112"/>
<dbReference type="EMBL" id="MU155251">
    <property type="protein sequence ID" value="KAF9477755.1"/>
    <property type="molecule type" value="Genomic_DNA"/>
</dbReference>
<protein>
    <submittedName>
        <fullName evidence="1">Uncharacterized protein</fullName>
    </submittedName>
</protein>
<keyword evidence="2" id="KW-1185">Reference proteome</keyword>